<accession>A0ABP4GLD2</accession>
<dbReference type="EMBL" id="BAAALN010000003">
    <property type="protein sequence ID" value="GAA1228796.1"/>
    <property type="molecule type" value="Genomic_DNA"/>
</dbReference>
<reference evidence="3" key="1">
    <citation type="journal article" date="2019" name="Int. J. Syst. Evol. Microbiol.">
        <title>The Global Catalogue of Microorganisms (GCM) 10K type strain sequencing project: providing services to taxonomists for standard genome sequencing and annotation.</title>
        <authorList>
            <consortium name="The Broad Institute Genomics Platform"/>
            <consortium name="The Broad Institute Genome Sequencing Center for Infectious Disease"/>
            <person name="Wu L."/>
            <person name="Ma J."/>
        </authorList>
    </citation>
    <scope>NUCLEOTIDE SEQUENCE [LARGE SCALE GENOMIC DNA]</scope>
    <source>
        <strain evidence="3">JCM 13023</strain>
    </source>
</reference>
<dbReference type="InterPro" id="IPR005240">
    <property type="entry name" value="DUF389"/>
</dbReference>
<keyword evidence="3" id="KW-1185">Reference proteome</keyword>
<gene>
    <name evidence="2" type="ORF">GCM10009676_09040</name>
</gene>
<feature type="transmembrane region" description="Helical" evidence="1">
    <location>
        <begin position="233"/>
        <end position="252"/>
    </location>
</feature>
<keyword evidence="1" id="KW-1133">Transmembrane helix</keyword>
<name>A0ABP4GLD2_9PSEU</name>
<comment type="caution">
    <text evidence="2">The sequence shown here is derived from an EMBL/GenBank/DDBJ whole genome shotgun (WGS) entry which is preliminary data.</text>
</comment>
<proteinExistence type="predicted"/>
<dbReference type="Pfam" id="PF04087">
    <property type="entry name" value="DUF389"/>
    <property type="match status" value="1"/>
</dbReference>
<protein>
    <submittedName>
        <fullName evidence="2">DUF389 domain-containing protein</fullName>
    </submittedName>
</protein>
<dbReference type="Proteomes" id="UP001500653">
    <property type="component" value="Unassembled WGS sequence"/>
</dbReference>
<keyword evidence="1" id="KW-0812">Transmembrane</keyword>
<sequence length="337" mass="34970">MRAPAATTARPPVPALMMRLRALCAAHDSAAVIDLLRTEPGVVHLAVAEGEGRQPAGDVIEAVVAREVAEEVLHRLRELGIDRRGEVSLHSVETMLSETADAAERALPGHDADAVIWDELVTTTGEESKLNPVFLGFLTIACLLAAVGVLTNSPITIVGAMVVSPDFGPVAALAVAAVGRRRDLAARAAVALGVGFPFVIAVTVGFALLAWSVGLFDPDRLADLRQAAFIYQVGPYSVIVALLAGAAGMLALTSEKSGALIGVFISATTVPAAGFAALAAVAGDWTRCGEAIIQLGINLSGLTVAGTLMLAVRRRHVVPGTAPATRLLRRARPRRSL</sequence>
<evidence type="ECO:0000256" key="1">
    <source>
        <dbReference type="SAM" id="Phobius"/>
    </source>
</evidence>
<organism evidence="2 3">
    <name type="scientific">Prauserella halophila</name>
    <dbReference type="NCBI Taxonomy" id="185641"/>
    <lineage>
        <taxon>Bacteria</taxon>
        <taxon>Bacillati</taxon>
        <taxon>Actinomycetota</taxon>
        <taxon>Actinomycetes</taxon>
        <taxon>Pseudonocardiales</taxon>
        <taxon>Pseudonocardiaceae</taxon>
        <taxon>Prauserella</taxon>
    </lineage>
</organism>
<feature type="transmembrane region" description="Helical" evidence="1">
    <location>
        <begin position="292"/>
        <end position="312"/>
    </location>
</feature>
<feature type="transmembrane region" description="Helical" evidence="1">
    <location>
        <begin position="190"/>
        <end position="213"/>
    </location>
</feature>
<feature type="transmembrane region" description="Helical" evidence="1">
    <location>
        <begin position="259"/>
        <end position="280"/>
    </location>
</feature>
<feature type="transmembrane region" description="Helical" evidence="1">
    <location>
        <begin position="133"/>
        <end position="151"/>
    </location>
</feature>
<dbReference type="PANTHER" id="PTHR20992:SF9">
    <property type="entry name" value="AT15442P-RELATED"/>
    <property type="match status" value="1"/>
</dbReference>
<dbReference type="PANTHER" id="PTHR20992">
    <property type="entry name" value="AT15442P-RELATED"/>
    <property type="match status" value="1"/>
</dbReference>
<evidence type="ECO:0000313" key="3">
    <source>
        <dbReference type="Proteomes" id="UP001500653"/>
    </source>
</evidence>
<evidence type="ECO:0000313" key="2">
    <source>
        <dbReference type="EMBL" id="GAA1228796.1"/>
    </source>
</evidence>
<feature type="transmembrane region" description="Helical" evidence="1">
    <location>
        <begin position="157"/>
        <end position="178"/>
    </location>
</feature>
<keyword evidence="1" id="KW-0472">Membrane</keyword>